<feature type="compositionally biased region" description="Polar residues" evidence="3">
    <location>
        <begin position="327"/>
        <end position="351"/>
    </location>
</feature>
<keyword evidence="6" id="KW-1185">Reference proteome</keyword>
<proteinExistence type="predicted"/>
<feature type="region of interest" description="Disordered" evidence="3">
    <location>
        <begin position="93"/>
        <end position="167"/>
    </location>
</feature>
<feature type="domain" description="RRM" evidence="4">
    <location>
        <begin position="6"/>
        <end position="87"/>
    </location>
</feature>
<dbReference type="InterPro" id="IPR000504">
    <property type="entry name" value="RRM_dom"/>
</dbReference>
<evidence type="ECO:0000259" key="4">
    <source>
        <dbReference type="PROSITE" id="PS50102"/>
    </source>
</evidence>
<feature type="region of interest" description="Disordered" evidence="3">
    <location>
        <begin position="694"/>
        <end position="719"/>
    </location>
</feature>
<accession>A0AAV7XIZ1</accession>
<dbReference type="PANTHER" id="PTHR48029">
    <property type="entry name" value="NUCLEOLAR PROTEIN 8"/>
    <property type="match status" value="1"/>
</dbReference>
<dbReference type="EMBL" id="JAPTSV010000009">
    <property type="protein sequence ID" value="KAJ1524535.1"/>
    <property type="molecule type" value="Genomic_DNA"/>
</dbReference>
<feature type="compositionally biased region" description="Polar residues" evidence="3">
    <location>
        <begin position="407"/>
        <end position="420"/>
    </location>
</feature>
<feature type="region of interest" description="Disordered" evidence="3">
    <location>
        <begin position="396"/>
        <end position="424"/>
    </location>
</feature>
<gene>
    <name evidence="5" type="ORF">ONE63_011027</name>
</gene>
<feature type="region of interest" description="Disordered" evidence="3">
    <location>
        <begin position="512"/>
        <end position="532"/>
    </location>
</feature>
<feature type="region of interest" description="Disordered" evidence="3">
    <location>
        <begin position="554"/>
        <end position="615"/>
    </location>
</feature>
<feature type="region of interest" description="Disordered" evidence="3">
    <location>
        <begin position="324"/>
        <end position="362"/>
    </location>
</feature>
<dbReference type="Proteomes" id="UP001075354">
    <property type="component" value="Chromosome 9"/>
</dbReference>
<dbReference type="InterPro" id="IPR035979">
    <property type="entry name" value="RBD_domain_sf"/>
</dbReference>
<evidence type="ECO:0000256" key="2">
    <source>
        <dbReference type="PROSITE-ProRule" id="PRU00176"/>
    </source>
</evidence>
<reference evidence="5" key="1">
    <citation type="submission" date="2022-12" db="EMBL/GenBank/DDBJ databases">
        <title>Chromosome-level genome assembly of the bean flower thrips Megalurothrips usitatus.</title>
        <authorList>
            <person name="Ma L."/>
            <person name="Liu Q."/>
            <person name="Li H."/>
            <person name="Cai W."/>
        </authorList>
    </citation>
    <scope>NUCLEOTIDE SEQUENCE</scope>
    <source>
        <strain evidence="5">Cailab_2022a</strain>
    </source>
</reference>
<name>A0AAV7XIZ1_9NEOP</name>
<dbReference type="Pfam" id="PF00076">
    <property type="entry name" value="RRM_1"/>
    <property type="match status" value="1"/>
</dbReference>
<feature type="compositionally biased region" description="Basic and acidic residues" evidence="3">
    <location>
        <begin position="565"/>
        <end position="583"/>
    </location>
</feature>
<feature type="compositionally biased region" description="Basic and acidic residues" evidence="3">
    <location>
        <begin position="512"/>
        <end position="523"/>
    </location>
</feature>
<evidence type="ECO:0000313" key="5">
    <source>
        <dbReference type="EMBL" id="KAJ1524535.1"/>
    </source>
</evidence>
<organism evidence="5 6">
    <name type="scientific">Megalurothrips usitatus</name>
    <name type="common">bean blossom thrips</name>
    <dbReference type="NCBI Taxonomy" id="439358"/>
    <lineage>
        <taxon>Eukaryota</taxon>
        <taxon>Metazoa</taxon>
        <taxon>Ecdysozoa</taxon>
        <taxon>Arthropoda</taxon>
        <taxon>Hexapoda</taxon>
        <taxon>Insecta</taxon>
        <taxon>Pterygota</taxon>
        <taxon>Neoptera</taxon>
        <taxon>Paraneoptera</taxon>
        <taxon>Thysanoptera</taxon>
        <taxon>Terebrantia</taxon>
        <taxon>Thripoidea</taxon>
        <taxon>Thripidae</taxon>
        <taxon>Megalurothrips</taxon>
    </lineage>
</organism>
<dbReference type="InterPro" id="IPR012677">
    <property type="entry name" value="Nucleotide-bd_a/b_plait_sf"/>
</dbReference>
<sequence length="719" mass="81253">MPGQKYRLFVGNLPHAATQSEVLKKFQKYGTVESVEIKTKQDFSGEVTATFGFVNLSTDDSSLRRGLQQLNGFRWDGKQLKVEVAKESFLQRLQRERQENQSASSTPCQSSGVLPLKSPENNAKSVSKTKNEIKRQPVVQQESSSSDSSGSSDSEDEGDKFHPCSKLPMFKGVKSTLSKGSGPETSVVKKFESKNLVPSAKNNVSEKNQFQSDDILKKFESFSNVWKDEDEIESNFQNNKSYQNGSIYSRNCETSFKEGTETIDTPESRKSKAAEEKRLKSIAERKSVFEQQKKAIQSALSDKKGPQLNKKIVFNDVDIEEAVQPLKQPNANRGVNKSQENKQKSLTLFNDSDSEAEDELSQGFQVKKQFEGKKGKKLLDLQSRFNNDQRFKLDERFYESDEDVGSSLPTKRVPQSQTSDGGYEGVEGIAEEREQQLQILSGILGKPVQPHHDNRVKVKGMLRFDPSKPSHSKFELAKEVKKKIKKRKAEDGTVEVIEEEEIEDEEIEEDALKRKVRREEKPPEPVSQDRFYTISNNLTESLKIAKEGDGSGFSLLKMFGSSSDNSDKKQKQEIYPGVEEKKKIPAKRPFLQEDSSSEEEEEENETEGPTAAVDCKSLSSNGVISTGGVWHENFFFDPTDKRLQEGGNFVLQVEGTEDQETFGKLRHELRLTARIRRNKAQRYANSFKTKVGHFKKKPIWGNSGSQGRNKMGSRKGRRH</sequence>
<dbReference type="GO" id="GO:0003723">
    <property type="term" value="F:RNA binding"/>
    <property type="evidence" value="ECO:0007669"/>
    <property type="project" value="UniProtKB-UniRule"/>
</dbReference>
<dbReference type="PROSITE" id="PS50102">
    <property type="entry name" value="RRM"/>
    <property type="match status" value="1"/>
</dbReference>
<dbReference type="Gene3D" id="3.30.70.330">
    <property type="match status" value="1"/>
</dbReference>
<dbReference type="SMART" id="SM00360">
    <property type="entry name" value="RRM"/>
    <property type="match status" value="1"/>
</dbReference>
<keyword evidence="1 2" id="KW-0694">RNA-binding</keyword>
<dbReference type="SUPFAM" id="SSF54928">
    <property type="entry name" value="RNA-binding domain, RBD"/>
    <property type="match status" value="1"/>
</dbReference>
<feature type="compositionally biased region" description="Low complexity" evidence="3">
    <location>
        <begin position="142"/>
        <end position="152"/>
    </location>
</feature>
<evidence type="ECO:0000256" key="1">
    <source>
        <dbReference type="ARBA" id="ARBA00022884"/>
    </source>
</evidence>
<dbReference type="PANTHER" id="PTHR48029:SF1">
    <property type="entry name" value="NUCLEOLAR PROTEIN 8"/>
    <property type="match status" value="1"/>
</dbReference>
<evidence type="ECO:0000256" key="3">
    <source>
        <dbReference type="SAM" id="MobiDB-lite"/>
    </source>
</evidence>
<feature type="region of interest" description="Disordered" evidence="3">
    <location>
        <begin position="258"/>
        <end position="277"/>
    </location>
</feature>
<evidence type="ECO:0000313" key="6">
    <source>
        <dbReference type="Proteomes" id="UP001075354"/>
    </source>
</evidence>
<feature type="compositionally biased region" description="Polar residues" evidence="3">
    <location>
        <begin position="100"/>
        <end position="112"/>
    </location>
</feature>
<feature type="compositionally biased region" description="Acidic residues" evidence="3">
    <location>
        <begin position="595"/>
        <end position="606"/>
    </location>
</feature>
<feature type="compositionally biased region" description="Polar residues" evidence="3">
    <location>
        <begin position="119"/>
        <end position="128"/>
    </location>
</feature>
<protein>
    <recommendedName>
        <fullName evidence="4">RRM domain-containing protein</fullName>
    </recommendedName>
</protein>
<comment type="caution">
    <text evidence="5">The sequence shown here is derived from an EMBL/GenBank/DDBJ whole genome shotgun (WGS) entry which is preliminary data.</text>
</comment>
<dbReference type="AlphaFoldDB" id="A0AAV7XIZ1"/>